<keyword evidence="2" id="KW-1185">Reference proteome</keyword>
<comment type="caution">
    <text evidence="1">The sequence shown here is derived from an EMBL/GenBank/DDBJ whole genome shotgun (WGS) entry which is preliminary data.</text>
</comment>
<evidence type="ECO:0008006" key="3">
    <source>
        <dbReference type="Google" id="ProtNLM"/>
    </source>
</evidence>
<evidence type="ECO:0000313" key="1">
    <source>
        <dbReference type="EMBL" id="TCD66889.1"/>
    </source>
</evidence>
<name>A0A4R0RNN7_9APHY</name>
<reference evidence="1 2" key="1">
    <citation type="submission" date="2018-11" db="EMBL/GenBank/DDBJ databases">
        <title>Genome assembly of Steccherinum ochraceum LE-BIN_3174, the white-rot fungus of the Steccherinaceae family (The Residual Polyporoid clade, Polyporales, Basidiomycota).</title>
        <authorList>
            <person name="Fedorova T.V."/>
            <person name="Glazunova O.A."/>
            <person name="Landesman E.O."/>
            <person name="Moiseenko K.V."/>
            <person name="Psurtseva N.V."/>
            <person name="Savinova O.S."/>
            <person name="Shakhova N.V."/>
            <person name="Tyazhelova T.V."/>
            <person name="Vasina D.V."/>
        </authorList>
    </citation>
    <scope>NUCLEOTIDE SEQUENCE [LARGE SCALE GENOMIC DNA]</scope>
    <source>
        <strain evidence="1 2">LE-BIN_3174</strain>
    </source>
</reference>
<dbReference type="AlphaFoldDB" id="A0A4R0RNN7"/>
<proteinExistence type="predicted"/>
<dbReference type="Proteomes" id="UP000292702">
    <property type="component" value="Unassembled WGS sequence"/>
</dbReference>
<protein>
    <recommendedName>
        <fullName evidence="3">F-box domain-containing protein</fullName>
    </recommendedName>
</protein>
<evidence type="ECO:0000313" key="2">
    <source>
        <dbReference type="Proteomes" id="UP000292702"/>
    </source>
</evidence>
<accession>A0A4R0RNN7</accession>
<gene>
    <name evidence="1" type="ORF">EIP91_000790</name>
</gene>
<dbReference type="EMBL" id="RWJN01000118">
    <property type="protein sequence ID" value="TCD66889.1"/>
    <property type="molecule type" value="Genomic_DNA"/>
</dbReference>
<sequence length="432" mass="48680">MSTDTAVRAHHLISIALAADIAEFLSRSGLNIITTLVARLAGILRNADQLSCLDIHCCAVFFGLDDSFTEALTSLSGLRHLIVHDAEAGAFKMIHTLRSELISLAIYCGGLAWDKPDSTEMDFIRLCAHMGALQKLHISCPYNNFVHSGFRYHHLRELIIQVTKIEELPSPLILSQTFPCLEYFKIGVDDDDNFGEFEIEHFEDFREAMTAIQCQCSWDKLQTVIGDIVVLDVFSFRCPVRELELTTVFWHLVPTLQRLIAQTHPKILTLWISNCTSFFWYEHGMDEHHQSLLPQPQVGRLDTVVLNMGLPWQWEAPMPTFVSKLAESLENANISHIKIDFLDPTEHPLHPNTSPVEDSTYENIAKSVAASCTDLCTIAMCFSLTAVERVDCYRRIWNITRSSEGTQSMVEMSAVVHLEALRSLKDVSTSGI</sequence>
<organism evidence="1 2">
    <name type="scientific">Steccherinum ochraceum</name>
    <dbReference type="NCBI Taxonomy" id="92696"/>
    <lineage>
        <taxon>Eukaryota</taxon>
        <taxon>Fungi</taxon>
        <taxon>Dikarya</taxon>
        <taxon>Basidiomycota</taxon>
        <taxon>Agaricomycotina</taxon>
        <taxon>Agaricomycetes</taxon>
        <taxon>Polyporales</taxon>
        <taxon>Steccherinaceae</taxon>
        <taxon>Steccherinum</taxon>
    </lineage>
</organism>